<name>A0A0U4F2L1_9BACI</name>
<dbReference type="EMBL" id="CP013862">
    <property type="protein sequence ID" value="ALX47814.1"/>
    <property type="molecule type" value="Genomic_DNA"/>
</dbReference>
<gene>
    <name evidence="1" type="ORF">AOX59_03885</name>
</gene>
<organism evidence="1 2">
    <name type="scientific">Lentibacillus amyloliquefaciens</name>
    <dbReference type="NCBI Taxonomy" id="1472767"/>
    <lineage>
        <taxon>Bacteria</taxon>
        <taxon>Bacillati</taxon>
        <taxon>Bacillota</taxon>
        <taxon>Bacilli</taxon>
        <taxon>Bacillales</taxon>
        <taxon>Bacillaceae</taxon>
        <taxon>Lentibacillus</taxon>
    </lineage>
</organism>
<keyword evidence="2" id="KW-1185">Reference proteome</keyword>
<proteinExistence type="predicted"/>
<dbReference type="AlphaFoldDB" id="A0A0U4F2L1"/>
<reference evidence="1 2" key="1">
    <citation type="submission" date="2016-01" db="EMBL/GenBank/DDBJ databases">
        <title>Complete genome sequence of strain Lentibacillus amyloliquefaciens LAM0015T isolated from saline sediment.</title>
        <authorList>
            <person name="Wang J.-L."/>
            <person name="He M.-X."/>
        </authorList>
    </citation>
    <scope>NUCLEOTIDE SEQUENCE [LARGE SCALE GENOMIC DNA]</scope>
    <source>
        <strain evidence="1 2">LAM0015</strain>
    </source>
</reference>
<accession>A0A0U4F2L1</accession>
<dbReference type="KEGG" id="lao:AOX59_03885"/>
<dbReference type="Proteomes" id="UP000050331">
    <property type="component" value="Chromosome"/>
</dbReference>
<evidence type="ECO:0000313" key="1">
    <source>
        <dbReference type="EMBL" id="ALX47814.1"/>
    </source>
</evidence>
<sequence length="122" mass="14413">MNGRGLTKDNARTLFPNNKLERLYLLYAETVLELRQYIEFAMEEMYGVGWFIAAPVAMKYKPYRKHFDSFDYHELISMIQPYSCFEDIPGDVYSQMLKTVPTRNKIAHYKIVIEAEKVTIED</sequence>
<dbReference type="RefSeq" id="WP_068442095.1">
    <property type="nucleotide sequence ID" value="NZ_CP013862.1"/>
</dbReference>
<protein>
    <submittedName>
        <fullName evidence="1">Uncharacterized protein</fullName>
    </submittedName>
</protein>
<evidence type="ECO:0000313" key="2">
    <source>
        <dbReference type="Proteomes" id="UP000050331"/>
    </source>
</evidence>
<dbReference type="OrthoDB" id="2918763at2"/>